<dbReference type="GO" id="GO:0042632">
    <property type="term" value="P:cholesterol homeostasis"/>
    <property type="evidence" value="ECO:0007669"/>
    <property type="project" value="TreeGrafter"/>
</dbReference>
<dbReference type="Pfam" id="PF00067">
    <property type="entry name" value="p450"/>
    <property type="match status" value="1"/>
</dbReference>
<reference evidence="17" key="1">
    <citation type="submission" date="2025-08" db="UniProtKB">
        <authorList>
            <consortium name="Ensembl"/>
        </authorList>
    </citation>
    <scope>IDENTIFICATION</scope>
</reference>
<comment type="subcellular location">
    <subcellularLocation>
        <location evidence="2 13">Endoplasmic reticulum membrane</location>
    </subcellularLocation>
</comment>
<dbReference type="KEGG" id="vko:123020571"/>
<evidence type="ECO:0000256" key="11">
    <source>
        <dbReference type="ARBA" id="ARBA00023136"/>
    </source>
</evidence>
<keyword evidence="8" id="KW-0560">Oxidoreductase</keyword>
<comment type="similarity">
    <text evidence="4 13">Belongs to the cytochrome P450 family.</text>
</comment>
<keyword evidence="10" id="KW-0443">Lipid metabolism</keyword>
<protein>
    <submittedName>
        <fullName evidence="17">Cytochrome P450 family 7 subfamily B member 1</fullName>
    </submittedName>
</protein>
<keyword evidence="11 13" id="KW-0472">Membrane</keyword>
<dbReference type="GO" id="GO:0008396">
    <property type="term" value="F:oxysterol 7-alpha-hydroxylase activity"/>
    <property type="evidence" value="ECO:0007669"/>
    <property type="project" value="TreeGrafter"/>
</dbReference>
<evidence type="ECO:0000256" key="7">
    <source>
        <dbReference type="ARBA" id="ARBA00022824"/>
    </source>
</evidence>
<dbReference type="GO" id="GO:0020037">
    <property type="term" value="F:heme binding"/>
    <property type="evidence" value="ECO:0007669"/>
    <property type="project" value="InterPro"/>
</dbReference>
<comment type="cofactor">
    <cofactor evidence="1 13 14">
        <name>heme</name>
        <dbReference type="ChEBI" id="CHEBI:30413"/>
    </cofactor>
</comment>
<dbReference type="GeneID" id="123020571"/>
<keyword evidence="12" id="KW-0753">Steroid metabolism</keyword>
<dbReference type="Gene3D" id="1.10.630.10">
    <property type="entry name" value="Cytochrome P450"/>
    <property type="match status" value="1"/>
</dbReference>
<keyword evidence="7 13" id="KW-0256">Endoplasmic reticulum</keyword>
<dbReference type="RefSeq" id="XP_044280391.1">
    <property type="nucleotide sequence ID" value="XM_044424456.1"/>
</dbReference>
<sequence>MGLIEGLPLHTYGLAVVAALALWAVYVFCGRKRRPGEPPLIKSWIPFLGEALKFRNDSTGLLLSFKQKYGDNFTLYMTGKYITFLMNPLQFGSIIRSNKHLEFEFSDQAGSKAFDFPPTVNEKFPELNEHLHRMYQYLLGKPLDTLSDKMMKTLQDLLKERFSQATDWKMEKLHKFCFTLIFEASFRTLYGSDPDSCNAVDVIGDKFIKFDAKFPLLALKVPIAFLGSTKRIRKELIDFFYPKKMSKCLEVSEVVQNRMDLFEMYKQLGEYDKAAHHFAFMWASVANTIPATFWAMYYLLRHPEALEVVRDEIDHLLQSTGQKMGPGYSVCLTREQLDNLVYLESAVNESLRLCSSSLSVRSIKKDFMLKLEGNLEISLRKGDWIALFPATVHMDPEVYEDPKNYKFDRYVEDGKRRTSFYKQGRKLKYFLMPFGFGSNICPGRFFAVNEIKIFLFFLLSYFDVEIMEDKEVRSDKSRIGLGIKLPDSDVIFRYRVRS</sequence>
<evidence type="ECO:0000256" key="8">
    <source>
        <dbReference type="ARBA" id="ARBA00023002"/>
    </source>
</evidence>
<evidence type="ECO:0000256" key="16">
    <source>
        <dbReference type="SAM" id="Phobius"/>
    </source>
</evidence>
<evidence type="ECO:0000313" key="17">
    <source>
        <dbReference type="Ensembl" id="ENSVKKP00000004303.1"/>
    </source>
</evidence>
<keyword evidence="16" id="KW-1133">Transmembrane helix</keyword>
<dbReference type="SUPFAM" id="SSF48264">
    <property type="entry name" value="Cytochrome P450"/>
    <property type="match status" value="1"/>
</dbReference>
<dbReference type="OrthoDB" id="6692864at2759"/>
<feature type="binding site" description="axial binding residue" evidence="14">
    <location>
        <position position="441"/>
    </location>
    <ligand>
        <name>heme</name>
        <dbReference type="ChEBI" id="CHEBI:30413"/>
    </ligand>
    <ligandPart>
        <name>Fe</name>
        <dbReference type="ChEBI" id="CHEBI:18248"/>
    </ligandPart>
</feature>
<dbReference type="GO" id="GO:0005506">
    <property type="term" value="F:iron ion binding"/>
    <property type="evidence" value="ECO:0007669"/>
    <property type="project" value="InterPro"/>
</dbReference>
<dbReference type="Ensembl" id="ENSVKKT00000004422.1">
    <property type="protein sequence ID" value="ENSVKKP00000004303.1"/>
    <property type="gene ID" value="ENSVKKG00000003215.1"/>
</dbReference>
<dbReference type="PANTHER" id="PTHR24304:SF0">
    <property type="entry name" value="CYTOCHROME P450 7B1"/>
    <property type="match status" value="1"/>
</dbReference>
<dbReference type="InterPro" id="IPR024204">
    <property type="entry name" value="Cyt_P450_CYP7A1-type"/>
</dbReference>
<evidence type="ECO:0000256" key="9">
    <source>
        <dbReference type="ARBA" id="ARBA00023004"/>
    </source>
</evidence>
<evidence type="ECO:0000256" key="3">
    <source>
        <dbReference type="ARBA" id="ARBA00004860"/>
    </source>
</evidence>
<evidence type="ECO:0000256" key="4">
    <source>
        <dbReference type="ARBA" id="ARBA00010617"/>
    </source>
</evidence>
<keyword evidence="18" id="KW-1185">Reference proteome</keyword>
<dbReference type="GO" id="GO:0006699">
    <property type="term" value="P:bile acid biosynthetic process"/>
    <property type="evidence" value="ECO:0007669"/>
    <property type="project" value="TreeGrafter"/>
</dbReference>
<reference evidence="17" key="2">
    <citation type="submission" date="2025-09" db="UniProtKB">
        <authorList>
            <consortium name="Ensembl"/>
        </authorList>
    </citation>
    <scope>IDENTIFICATION</scope>
</reference>
<dbReference type="InterPro" id="IPR036396">
    <property type="entry name" value="Cyt_P450_sf"/>
</dbReference>
<evidence type="ECO:0000256" key="1">
    <source>
        <dbReference type="ARBA" id="ARBA00001971"/>
    </source>
</evidence>
<evidence type="ECO:0000256" key="2">
    <source>
        <dbReference type="ARBA" id="ARBA00004586"/>
    </source>
</evidence>
<feature type="binding site" evidence="15">
    <location>
        <position position="287"/>
    </location>
    <ligand>
        <name>substrate</name>
    </ligand>
</feature>
<keyword evidence="9 13" id="KW-0408">Iron</keyword>
<gene>
    <name evidence="17" type="primary">LOC123020571</name>
</gene>
<evidence type="ECO:0000256" key="10">
    <source>
        <dbReference type="ARBA" id="ARBA00023098"/>
    </source>
</evidence>
<comment type="pathway">
    <text evidence="3">Lipid metabolism; bile acid biosynthesis.</text>
</comment>
<evidence type="ECO:0000313" key="18">
    <source>
        <dbReference type="Proteomes" id="UP000694545"/>
    </source>
</evidence>
<dbReference type="InterPro" id="IPR001128">
    <property type="entry name" value="Cyt_P450"/>
</dbReference>
<evidence type="ECO:0000256" key="14">
    <source>
        <dbReference type="PIRSR" id="PIRSR000047-1"/>
    </source>
</evidence>
<accession>A0A8D2IQE6</accession>
<organism evidence="17 18">
    <name type="scientific">Varanus komodoensis</name>
    <name type="common">Komodo dragon</name>
    <dbReference type="NCBI Taxonomy" id="61221"/>
    <lineage>
        <taxon>Eukaryota</taxon>
        <taxon>Metazoa</taxon>
        <taxon>Chordata</taxon>
        <taxon>Craniata</taxon>
        <taxon>Vertebrata</taxon>
        <taxon>Euteleostomi</taxon>
        <taxon>Lepidosauria</taxon>
        <taxon>Squamata</taxon>
        <taxon>Bifurcata</taxon>
        <taxon>Unidentata</taxon>
        <taxon>Episquamata</taxon>
        <taxon>Toxicofera</taxon>
        <taxon>Anguimorpha</taxon>
        <taxon>Paleoanguimorpha</taxon>
        <taxon>Varanoidea</taxon>
        <taxon>Varanidae</taxon>
        <taxon>Varanus</taxon>
    </lineage>
</organism>
<feature type="transmembrane region" description="Helical" evidence="16">
    <location>
        <begin position="278"/>
        <end position="300"/>
    </location>
</feature>
<evidence type="ECO:0000256" key="13">
    <source>
        <dbReference type="PIRNR" id="PIRNR000047"/>
    </source>
</evidence>
<dbReference type="Proteomes" id="UP000694545">
    <property type="component" value="Unplaced"/>
</dbReference>
<feature type="binding site" evidence="15">
    <location>
        <position position="112"/>
    </location>
    <ligand>
        <name>substrate</name>
    </ligand>
</feature>
<evidence type="ECO:0000256" key="12">
    <source>
        <dbReference type="ARBA" id="ARBA00023221"/>
    </source>
</evidence>
<keyword evidence="5 13" id="KW-0349">Heme</keyword>
<evidence type="ECO:0000256" key="5">
    <source>
        <dbReference type="ARBA" id="ARBA00022617"/>
    </source>
</evidence>
<dbReference type="PRINTS" id="PR00465">
    <property type="entry name" value="EP450IV"/>
</dbReference>
<proteinExistence type="inferred from homology"/>
<dbReference type="InterPro" id="IPR050529">
    <property type="entry name" value="CYP450_sterol_14alpha_dmase"/>
</dbReference>
<dbReference type="OMA" id="WSEVVQM"/>
<evidence type="ECO:0000256" key="15">
    <source>
        <dbReference type="PIRSR" id="PIRSR000047-2"/>
    </source>
</evidence>
<feature type="transmembrane region" description="Helical" evidence="16">
    <location>
        <begin position="12"/>
        <end position="29"/>
    </location>
</feature>
<dbReference type="PIRSF" id="PIRSF000047">
    <property type="entry name" value="Cytochrome_CYPVIIA1"/>
    <property type="match status" value="1"/>
</dbReference>
<dbReference type="PANTHER" id="PTHR24304">
    <property type="entry name" value="CYTOCHROME P450 FAMILY 7"/>
    <property type="match status" value="1"/>
</dbReference>
<dbReference type="InterPro" id="IPR002403">
    <property type="entry name" value="Cyt_P450_E_grp-IV"/>
</dbReference>
<keyword evidence="6 13" id="KW-0479">Metal-binding</keyword>
<name>A0A8D2IQE6_VARKO</name>
<dbReference type="GO" id="GO:0005789">
    <property type="term" value="C:endoplasmic reticulum membrane"/>
    <property type="evidence" value="ECO:0007669"/>
    <property type="project" value="UniProtKB-SubCell"/>
</dbReference>
<evidence type="ECO:0000256" key="6">
    <source>
        <dbReference type="ARBA" id="ARBA00022723"/>
    </source>
</evidence>
<keyword evidence="16" id="KW-0812">Transmembrane</keyword>
<dbReference type="AlphaFoldDB" id="A0A8D2IQE6"/>